<dbReference type="InterPro" id="IPR036388">
    <property type="entry name" value="WH-like_DNA-bd_sf"/>
</dbReference>
<organism evidence="6 7">
    <name type="scientific">Aeromicrobium yanjiei</name>
    <dbReference type="NCBI Taxonomy" id="2662028"/>
    <lineage>
        <taxon>Bacteria</taxon>
        <taxon>Bacillati</taxon>
        <taxon>Actinomycetota</taxon>
        <taxon>Actinomycetes</taxon>
        <taxon>Propionibacteriales</taxon>
        <taxon>Nocardioidaceae</taxon>
        <taxon>Aeromicrobium</taxon>
    </lineage>
</organism>
<gene>
    <name evidence="6" type="ORF">GEV26_10890</name>
</gene>
<evidence type="ECO:0000313" key="6">
    <source>
        <dbReference type="EMBL" id="QGG41829.1"/>
    </source>
</evidence>
<keyword evidence="2" id="KW-0238">DNA-binding</keyword>
<dbReference type="Pfam" id="PF12802">
    <property type="entry name" value="MarR_2"/>
    <property type="match status" value="1"/>
</dbReference>
<evidence type="ECO:0000259" key="5">
    <source>
        <dbReference type="PROSITE" id="PS50995"/>
    </source>
</evidence>
<accession>A0A5Q2MJB1</accession>
<dbReference type="Proteomes" id="UP000392064">
    <property type="component" value="Chromosome"/>
</dbReference>
<reference evidence="6 7" key="1">
    <citation type="submission" date="2019-11" db="EMBL/GenBank/DDBJ databases">
        <authorList>
            <person name="Li J."/>
        </authorList>
    </citation>
    <scope>NUCLEOTIDE SEQUENCE [LARGE SCALE GENOMIC DNA]</scope>
    <source>
        <strain evidence="6 7">MF47</strain>
    </source>
</reference>
<keyword evidence="7" id="KW-1185">Reference proteome</keyword>
<dbReference type="InterPro" id="IPR000835">
    <property type="entry name" value="HTH_MarR-typ"/>
</dbReference>
<feature type="domain" description="HTH marR-type" evidence="5">
    <location>
        <begin position="76"/>
        <end position="206"/>
    </location>
</feature>
<evidence type="ECO:0000256" key="3">
    <source>
        <dbReference type="ARBA" id="ARBA00023163"/>
    </source>
</evidence>
<dbReference type="Gene3D" id="1.10.10.10">
    <property type="entry name" value="Winged helix-like DNA-binding domain superfamily/Winged helix DNA-binding domain"/>
    <property type="match status" value="1"/>
</dbReference>
<dbReference type="PANTHER" id="PTHR42756">
    <property type="entry name" value="TRANSCRIPTIONAL REGULATOR, MARR"/>
    <property type="match status" value="1"/>
</dbReference>
<evidence type="ECO:0000256" key="4">
    <source>
        <dbReference type="SAM" id="MobiDB-lite"/>
    </source>
</evidence>
<evidence type="ECO:0000313" key="7">
    <source>
        <dbReference type="Proteomes" id="UP000392064"/>
    </source>
</evidence>
<evidence type="ECO:0000256" key="1">
    <source>
        <dbReference type="ARBA" id="ARBA00023015"/>
    </source>
</evidence>
<keyword evidence="1" id="KW-0805">Transcription regulation</keyword>
<proteinExistence type="predicted"/>
<dbReference type="SUPFAM" id="SSF46785">
    <property type="entry name" value="Winged helix' DNA-binding domain"/>
    <property type="match status" value="1"/>
</dbReference>
<dbReference type="GO" id="GO:0003700">
    <property type="term" value="F:DNA-binding transcription factor activity"/>
    <property type="evidence" value="ECO:0007669"/>
    <property type="project" value="InterPro"/>
</dbReference>
<dbReference type="GO" id="GO:0003677">
    <property type="term" value="F:DNA binding"/>
    <property type="evidence" value="ECO:0007669"/>
    <property type="project" value="UniProtKB-KW"/>
</dbReference>
<name>A0A5Q2MJB1_9ACTN</name>
<dbReference type="EMBL" id="CP045737">
    <property type="protein sequence ID" value="QGG41829.1"/>
    <property type="molecule type" value="Genomic_DNA"/>
</dbReference>
<keyword evidence="3" id="KW-0804">Transcription</keyword>
<dbReference type="InterPro" id="IPR036390">
    <property type="entry name" value="WH_DNA-bd_sf"/>
</dbReference>
<dbReference type="PROSITE" id="PS50995">
    <property type="entry name" value="HTH_MARR_2"/>
    <property type="match status" value="1"/>
</dbReference>
<feature type="region of interest" description="Disordered" evidence="4">
    <location>
        <begin position="1"/>
        <end position="24"/>
    </location>
</feature>
<dbReference type="KEGG" id="aef:GEV26_10890"/>
<protein>
    <submittedName>
        <fullName evidence="6">MarR family transcriptional regulator</fullName>
    </submittedName>
</protein>
<sequence>MRARTCLQAPAEAPRAQGETRPPRVTGCEPAVRHLTRGSLRLRDRAISLTRNVPIGRVSVDTTGPVVDSTSRRSELAEATSAMDRFVRRTNALVAAHVKVRGLTLEQWQILDCIVRNEKIPMTDLASAVFMPAASVTRAVDKLVANALVYRQAAMNDRRRVLVRASRRGEDLRDDLVDELAHFYGSAYEVLGEAERSQLIKLARQL</sequence>
<dbReference type="SMART" id="SM00347">
    <property type="entry name" value="HTH_MARR"/>
    <property type="match status" value="1"/>
</dbReference>
<evidence type="ECO:0000256" key="2">
    <source>
        <dbReference type="ARBA" id="ARBA00023125"/>
    </source>
</evidence>
<dbReference type="PANTHER" id="PTHR42756:SF1">
    <property type="entry name" value="TRANSCRIPTIONAL REPRESSOR OF EMRAB OPERON"/>
    <property type="match status" value="1"/>
</dbReference>
<dbReference type="AlphaFoldDB" id="A0A5Q2MJB1"/>